<evidence type="ECO:0000256" key="2">
    <source>
        <dbReference type="ARBA" id="ARBA00022840"/>
    </source>
</evidence>
<evidence type="ECO:0000259" key="3">
    <source>
        <dbReference type="Pfam" id="PF13538"/>
    </source>
</evidence>
<dbReference type="CDD" id="cd18809">
    <property type="entry name" value="SF1_C_RecD"/>
    <property type="match status" value="1"/>
</dbReference>
<dbReference type="InterPro" id="IPR027785">
    <property type="entry name" value="UvrD-like_helicase_C"/>
</dbReference>
<dbReference type="PANTHER" id="PTHR43788">
    <property type="entry name" value="DNA2/NAM7 HELICASE FAMILY MEMBER"/>
    <property type="match status" value="1"/>
</dbReference>
<name>A0A143WT07_9ENTR</name>
<keyword evidence="1" id="KW-0547">Nucleotide-binding</keyword>
<sequence length="424" mass="47125">MQLDPPPWGTLTLSKAIPWVEKRNRITLSNSQRIAVEKTMNNKVSVITGGPGVGKTTVINSILHIIRAKGIDTTLCAPTGRAAKRLSESTGQQVTTIHRLLEFHPLPFGFKRNADHPLDTTLLVIDESSMVDVILMNKLLCAVPDHAALLLVGDVDQLSSVGPGYVLADIINSQKIPISQLTEIFRQAACSNITTSAHTINTGHVPNVTNKEGISDFFFISAETAEEITDKLLNVVLCRLPLRFGFDPVKDIQILTPMNRGGVGAHSLNNILQSQLNGNAEPKVTRYGRTFSPGDKIVQIINNYNNDVFNGDIGIIRRINLEDNEAFVQFDDREIHYDFDELDELSLAYATTIHKSQGSEYPCVVIPLSMQSYMMLEKNLLYTGVTRGKKMVVIIGQKKALAIAVKTQRSMRRKTWLRERLRMP</sequence>
<dbReference type="Gene3D" id="2.30.30.940">
    <property type="match status" value="1"/>
</dbReference>
<dbReference type="Pfam" id="PF18335">
    <property type="entry name" value="SH3_13"/>
    <property type="match status" value="1"/>
</dbReference>
<evidence type="ECO:0000313" key="5">
    <source>
        <dbReference type="EMBL" id="CUX96934.1"/>
    </source>
</evidence>
<dbReference type="GO" id="GO:0006310">
    <property type="term" value="P:DNA recombination"/>
    <property type="evidence" value="ECO:0007669"/>
    <property type="project" value="TreeGrafter"/>
</dbReference>
<dbReference type="GO" id="GO:0016787">
    <property type="term" value="F:hydrolase activity"/>
    <property type="evidence" value="ECO:0007669"/>
    <property type="project" value="UniProtKB-KW"/>
</dbReference>
<evidence type="ECO:0000259" key="4">
    <source>
        <dbReference type="Pfam" id="PF18335"/>
    </source>
</evidence>
<dbReference type="Gene3D" id="3.40.50.300">
    <property type="entry name" value="P-loop containing nucleotide triphosphate hydrolases"/>
    <property type="match status" value="2"/>
</dbReference>
<protein>
    <submittedName>
        <fullName evidence="5">ATP-dependent RecD-like DNA helicase</fullName>
        <ecNumber evidence="5">3.6.4.12</ecNumber>
    </submittedName>
</protein>
<dbReference type="EC" id="3.6.4.12" evidence="5"/>
<dbReference type="InterPro" id="IPR027417">
    <property type="entry name" value="P-loop_NTPase"/>
</dbReference>
<feature type="domain" description="ATP-dependent RecD2 DNA helicase SH3" evidence="4">
    <location>
        <begin position="268"/>
        <end position="330"/>
    </location>
</feature>
<keyword evidence="5" id="KW-0378">Hydrolase</keyword>
<dbReference type="GO" id="GO:0005524">
    <property type="term" value="F:ATP binding"/>
    <property type="evidence" value="ECO:0007669"/>
    <property type="project" value="UniProtKB-KW"/>
</dbReference>
<keyword evidence="5" id="KW-0347">Helicase</keyword>
<keyword evidence="2" id="KW-0067">ATP-binding</keyword>
<dbReference type="Pfam" id="PF13245">
    <property type="entry name" value="AAA_19"/>
    <property type="match status" value="1"/>
</dbReference>
<dbReference type="Proteomes" id="UP000095322">
    <property type="component" value="Plasmid II"/>
</dbReference>
<organism evidence="5 6">
    <name type="scientific">Candidatus Doolittlea endobia</name>
    <dbReference type="NCBI Taxonomy" id="1778262"/>
    <lineage>
        <taxon>Bacteria</taxon>
        <taxon>Pseudomonadati</taxon>
        <taxon>Pseudomonadota</taxon>
        <taxon>Gammaproteobacteria</taxon>
        <taxon>Enterobacterales</taxon>
        <taxon>Enterobacteriaceae</taxon>
        <taxon>Candidatus Doolittlea</taxon>
    </lineage>
</organism>
<dbReference type="InterPro" id="IPR041451">
    <property type="entry name" value="RecD2_SH13"/>
</dbReference>
<dbReference type="CDD" id="cd17933">
    <property type="entry name" value="DEXSc_RecD-like"/>
    <property type="match status" value="1"/>
</dbReference>
<dbReference type="GO" id="GO:0009338">
    <property type="term" value="C:exodeoxyribonuclease V complex"/>
    <property type="evidence" value="ECO:0007669"/>
    <property type="project" value="TreeGrafter"/>
</dbReference>
<evidence type="ECO:0000313" key="6">
    <source>
        <dbReference type="Proteomes" id="UP000095322"/>
    </source>
</evidence>
<dbReference type="SUPFAM" id="SSF52540">
    <property type="entry name" value="P-loop containing nucleoside triphosphate hydrolases"/>
    <property type="match status" value="2"/>
</dbReference>
<dbReference type="PANTHER" id="PTHR43788:SF6">
    <property type="entry name" value="DNA HELICASE B"/>
    <property type="match status" value="1"/>
</dbReference>
<reference evidence="6" key="1">
    <citation type="submission" date="2016-01" db="EMBL/GenBank/DDBJ databases">
        <authorList>
            <person name="Husnik F."/>
        </authorList>
    </citation>
    <scope>NUCLEOTIDE SEQUENCE [LARGE SCALE GENOMIC DNA]</scope>
    <source>
        <plasmid evidence="6">ii</plasmid>
    </source>
</reference>
<keyword evidence="6" id="KW-1185">Reference proteome</keyword>
<gene>
    <name evidence="5" type="primary">recD2_2</name>
    <name evidence="5" type="ORF">MHIR_DE00707</name>
</gene>
<evidence type="ECO:0000256" key="1">
    <source>
        <dbReference type="ARBA" id="ARBA00022741"/>
    </source>
</evidence>
<dbReference type="Pfam" id="PF13538">
    <property type="entry name" value="UvrD_C_2"/>
    <property type="match status" value="1"/>
</dbReference>
<dbReference type="PATRIC" id="fig|1778262.3.peg.1290"/>
<dbReference type="KEGG" id="den:MHIR_DE00707"/>
<dbReference type="GO" id="GO:0017116">
    <property type="term" value="F:single-stranded DNA helicase activity"/>
    <property type="evidence" value="ECO:0007669"/>
    <property type="project" value="TreeGrafter"/>
</dbReference>
<dbReference type="InterPro" id="IPR050534">
    <property type="entry name" value="Coronavir_polyprotein_1ab"/>
</dbReference>
<dbReference type="EMBL" id="LN999834">
    <property type="protein sequence ID" value="CUX96934.1"/>
    <property type="molecule type" value="Genomic_DNA"/>
</dbReference>
<accession>A0A143WT07</accession>
<proteinExistence type="predicted"/>
<dbReference type="AlphaFoldDB" id="A0A143WT07"/>
<dbReference type="RefSeq" id="WP_320409013.1">
    <property type="nucleotide sequence ID" value="NZ_LN999834.1"/>
</dbReference>
<feature type="domain" description="UvrD-like helicase C-terminal" evidence="3">
    <location>
        <begin position="347"/>
        <end position="395"/>
    </location>
</feature>